<dbReference type="Proteomes" id="UP000184079">
    <property type="component" value="Unassembled WGS sequence"/>
</dbReference>
<dbReference type="RefSeq" id="WP_073013169.1">
    <property type="nucleotide sequence ID" value="NZ_FQXD01000026.1"/>
</dbReference>
<dbReference type="OrthoDB" id="2733321at2"/>
<keyword evidence="2" id="KW-1185">Reference proteome</keyword>
<organism evidence="1 2">
    <name type="scientific">Virgibacillus chiguensis</name>
    <dbReference type="NCBI Taxonomy" id="411959"/>
    <lineage>
        <taxon>Bacteria</taxon>
        <taxon>Bacillati</taxon>
        <taxon>Bacillota</taxon>
        <taxon>Bacilli</taxon>
        <taxon>Bacillales</taxon>
        <taxon>Bacillaceae</taxon>
        <taxon>Virgibacillus</taxon>
    </lineage>
</organism>
<name>A0A1M5XFT9_9BACI</name>
<evidence type="ECO:0000313" key="2">
    <source>
        <dbReference type="Proteomes" id="UP000184079"/>
    </source>
</evidence>
<gene>
    <name evidence="1" type="ORF">SAMN05421807_12614</name>
</gene>
<dbReference type="EMBL" id="FQXD01000026">
    <property type="protein sequence ID" value="SHH98661.1"/>
    <property type="molecule type" value="Genomic_DNA"/>
</dbReference>
<protein>
    <submittedName>
        <fullName evidence="1">Uncharacterized protein</fullName>
    </submittedName>
</protein>
<accession>A0A1M5XFT9</accession>
<proteinExistence type="predicted"/>
<evidence type="ECO:0000313" key="1">
    <source>
        <dbReference type="EMBL" id="SHH98661.1"/>
    </source>
</evidence>
<dbReference type="AlphaFoldDB" id="A0A1M5XFT9"/>
<sequence>MEQKIIADVYRLGLLIHFFTVEEVIHWVDHYIEKNDVKDIPFAFFDLSLTKDRGRAIELLSQISHGYKGALSIQILLGLVYHNWNDANAKSIINEVHQLASLMNTDLLLSGTLMALVDQYEEALKGYGNPRICEHVRKEYEREAIEEIKDVLAHYETDAMLWVNAEDSMR</sequence>
<reference evidence="2" key="1">
    <citation type="submission" date="2016-11" db="EMBL/GenBank/DDBJ databases">
        <authorList>
            <person name="Varghese N."/>
            <person name="Submissions S."/>
        </authorList>
    </citation>
    <scope>NUCLEOTIDE SEQUENCE [LARGE SCALE GENOMIC DNA]</scope>
    <source>
        <strain evidence="2">CGMCC 1.6496</strain>
    </source>
</reference>